<proteinExistence type="predicted"/>
<dbReference type="EMBL" id="JACJTU010000015">
    <property type="protein sequence ID" value="MBD2735686.1"/>
    <property type="molecule type" value="Genomic_DNA"/>
</dbReference>
<evidence type="ECO:0000313" key="2">
    <source>
        <dbReference type="Proteomes" id="UP000637383"/>
    </source>
</evidence>
<reference evidence="1 2" key="1">
    <citation type="journal article" date="2020" name="ISME J.">
        <title>Comparative genomics reveals insights into cyanobacterial evolution and habitat adaptation.</title>
        <authorList>
            <person name="Chen M.Y."/>
            <person name="Teng W.K."/>
            <person name="Zhao L."/>
            <person name="Hu C.X."/>
            <person name="Zhou Y.K."/>
            <person name="Han B.P."/>
            <person name="Song L.R."/>
            <person name="Shu W.S."/>
        </authorList>
    </citation>
    <scope>NUCLEOTIDE SEQUENCE [LARGE SCALE GENOMIC DNA]</scope>
    <source>
        <strain evidence="1 2">FACHB-159</strain>
    </source>
</reference>
<gene>
    <name evidence="1" type="ORF">H6H03_17590</name>
</gene>
<protein>
    <submittedName>
        <fullName evidence="1">Uncharacterized protein</fullName>
    </submittedName>
</protein>
<organism evidence="1 2">
    <name type="scientific">Nostoc paludosum FACHB-159</name>
    <dbReference type="NCBI Taxonomy" id="2692908"/>
    <lineage>
        <taxon>Bacteria</taxon>
        <taxon>Bacillati</taxon>
        <taxon>Cyanobacteriota</taxon>
        <taxon>Cyanophyceae</taxon>
        <taxon>Nostocales</taxon>
        <taxon>Nostocaceae</taxon>
        <taxon>Nostoc</taxon>
    </lineage>
</organism>
<sequence>MLYTNNNKVRVIDSDRATYPPKKVTLLTQVSATFQNILAGYDKSSPN</sequence>
<name>A0ABR8K9Z9_9NOSO</name>
<keyword evidence="2" id="KW-1185">Reference proteome</keyword>
<dbReference type="RefSeq" id="WP_190956328.1">
    <property type="nucleotide sequence ID" value="NZ_JACJTU010000015.1"/>
</dbReference>
<comment type="caution">
    <text evidence="1">The sequence shown here is derived from an EMBL/GenBank/DDBJ whole genome shotgun (WGS) entry which is preliminary data.</text>
</comment>
<dbReference type="Proteomes" id="UP000637383">
    <property type="component" value="Unassembled WGS sequence"/>
</dbReference>
<accession>A0ABR8K9Z9</accession>
<evidence type="ECO:0000313" key="1">
    <source>
        <dbReference type="EMBL" id="MBD2735686.1"/>
    </source>
</evidence>